<dbReference type="OrthoDB" id="2356897at2"/>
<dbReference type="AlphaFoldDB" id="A0A1I5YNE9"/>
<keyword evidence="5" id="KW-1185">Reference proteome</keyword>
<comment type="catalytic activity">
    <reaction evidence="1">
        <text>Hydrolysis of proteins in presence of ATP.</text>
        <dbReference type="EC" id="3.4.21.53"/>
    </reaction>
</comment>
<keyword evidence="1" id="KW-0378">Hydrolase</keyword>
<dbReference type="InterPro" id="IPR014721">
    <property type="entry name" value="Ribsml_uS5_D2-typ_fold_subgr"/>
</dbReference>
<dbReference type="InterPro" id="IPR001478">
    <property type="entry name" value="PDZ"/>
</dbReference>
<keyword evidence="2" id="KW-0812">Transmembrane</keyword>
<evidence type="ECO:0000313" key="4">
    <source>
        <dbReference type="EMBL" id="SFQ45620.1"/>
    </source>
</evidence>
<keyword evidence="1" id="KW-0720">Serine protease</keyword>
<dbReference type="GO" id="GO:0006508">
    <property type="term" value="P:proteolysis"/>
    <property type="evidence" value="ECO:0007669"/>
    <property type="project" value="UniProtKB-KW"/>
</dbReference>
<name>A0A1I5YNE9_9LACT</name>
<dbReference type="InterPro" id="IPR008269">
    <property type="entry name" value="Lon_proteolytic"/>
</dbReference>
<dbReference type="SMART" id="SM00228">
    <property type="entry name" value="PDZ"/>
    <property type="match status" value="1"/>
</dbReference>
<proteinExistence type="inferred from homology"/>
<dbReference type="InterPro" id="IPR036034">
    <property type="entry name" value="PDZ_sf"/>
</dbReference>
<protein>
    <recommendedName>
        <fullName evidence="1">endopeptidase La</fullName>
        <ecNumber evidence="1">3.4.21.53</ecNumber>
    </recommendedName>
</protein>
<dbReference type="InterPro" id="IPR020568">
    <property type="entry name" value="Ribosomal_Su5_D2-typ_SF"/>
</dbReference>
<dbReference type="SUPFAM" id="SSF50156">
    <property type="entry name" value="PDZ domain-like"/>
    <property type="match status" value="1"/>
</dbReference>
<evidence type="ECO:0000256" key="2">
    <source>
        <dbReference type="SAM" id="Phobius"/>
    </source>
</evidence>
<dbReference type="SUPFAM" id="SSF54211">
    <property type="entry name" value="Ribosomal protein S5 domain 2-like"/>
    <property type="match status" value="1"/>
</dbReference>
<keyword evidence="1" id="KW-0645">Protease</keyword>
<evidence type="ECO:0000256" key="1">
    <source>
        <dbReference type="PROSITE-ProRule" id="PRU01122"/>
    </source>
</evidence>
<feature type="active site" evidence="1">
    <location>
        <position position="279"/>
    </location>
</feature>
<organism evidence="4 5">
    <name type="scientific">Desemzia incerta</name>
    <dbReference type="NCBI Taxonomy" id="82801"/>
    <lineage>
        <taxon>Bacteria</taxon>
        <taxon>Bacillati</taxon>
        <taxon>Bacillota</taxon>
        <taxon>Bacilli</taxon>
        <taxon>Lactobacillales</taxon>
        <taxon>Carnobacteriaceae</taxon>
        <taxon>Desemzia</taxon>
    </lineage>
</organism>
<keyword evidence="2" id="KW-0472">Membrane</keyword>
<feature type="domain" description="Lon proteolytic" evidence="3">
    <location>
        <begin position="226"/>
        <end position="345"/>
    </location>
</feature>
<evidence type="ECO:0000259" key="3">
    <source>
        <dbReference type="PROSITE" id="PS51786"/>
    </source>
</evidence>
<reference evidence="4 5" key="1">
    <citation type="submission" date="2016-10" db="EMBL/GenBank/DDBJ databases">
        <authorList>
            <person name="de Groot N.N."/>
        </authorList>
    </citation>
    <scope>NUCLEOTIDE SEQUENCE [LARGE SCALE GENOMIC DNA]</scope>
    <source>
        <strain evidence="4 5">DSM 20581</strain>
    </source>
</reference>
<dbReference type="GO" id="GO:0004176">
    <property type="term" value="F:ATP-dependent peptidase activity"/>
    <property type="evidence" value="ECO:0007669"/>
    <property type="project" value="UniProtKB-UniRule"/>
</dbReference>
<comment type="similarity">
    <text evidence="1">Belongs to the peptidase S16 family.</text>
</comment>
<dbReference type="Pfam" id="PF05362">
    <property type="entry name" value="Lon_C"/>
    <property type="match status" value="1"/>
</dbReference>
<dbReference type="GO" id="GO:0030163">
    <property type="term" value="P:protein catabolic process"/>
    <property type="evidence" value="ECO:0007669"/>
    <property type="project" value="InterPro"/>
</dbReference>
<accession>A0A1I5YNE9</accession>
<dbReference type="EMBL" id="FOXW01000010">
    <property type="protein sequence ID" value="SFQ45620.1"/>
    <property type="molecule type" value="Genomic_DNA"/>
</dbReference>
<dbReference type="STRING" id="82801.SAMN04488506_2132"/>
<dbReference type="Pfam" id="PF13180">
    <property type="entry name" value="PDZ_2"/>
    <property type="match status" value="1"/>
</dbReference>
<dbReference type="GO" id="GO:0005524">
    <property type="term" value="F:ATP binding"/>
    <property type="evidence" value="ECO:0007669"/>
    <property type="project" value="InterPro"/>
</dbReference>
<dbReference type="Proteomes" id="UP000199136">
    <property type="component" value="Unassembled WGS sequence"/>
</dbReference>
<dbReference type="GO" id="GO:0004252">
    <property type="term" value="F:serine-type endopeptidase activity"/>
    <property type="evidence" value="ECO:0007669"/>
    <property type="project" value="UniProtKB-UniRule"/>
</dbReference>
<evidence type="ECO:0000313" key="5">
    <source>
        <dbReference type="Proteomes" id="UP000199136"/>
    </source>
</evidence>
<dbReference type="RefSeq" id="WP_092481140.1">
    <property type="nucleotide sequence ID" value="NZ_FOXW01000010.1"/>
</dbReference>
<feature type="transmembrane region" description="Helical" evidence="2">
    <location>
        <begin position="12"/>
        <end position="30"/>
    </location>
</feature>
<dbReference type="Gene3D" id="3.30.230.10">
    <property type="match status" value="1"/>
</dbReference>
<dbReference type="InterPro" id="IPR027065">
    <property type="entry name" value="Lon_Prtase"/>
</dbReference>
<dbReference type="PROSITE" id="PS51786">
    <property type="entry name" value="LON_PROTEOLYTIC"/>
    <property type="match status" value="1"/>
</dbReference>
<keyword evidence="2" id="KW-1133">Transmembrane helix</keyword>
<gene>
    <name evidence="4" type="ORF">SAMN04488506_2132</name>
</gene>
<sequence>MRKKIIKNSVWIILLIAFLGLVFMPLPYYIESPGSAVHLDELVQVDNEADQEPGSYMLTTVAVRRATPLTYLMTFLPFHDGYTEEELFGTTNSSEEYNNLQQFYMTSSINSAIQAAFEAADEPYDFSYKGVYIMSILDNSNFEGLLRVGDTIVALDGQAFNSSEEFIAYVQQQKTGQPVEVTFQRDGVEDTVTADLMEMEETKHPGLGISLVDNTEITTNIPVEIDASGIGGPSAGFMFALQIYTQLEGSDLRNGNEIAGTGTISADGTIGRIGGIEKKVVAADDEGATIFFAPDDEIDPVILENYPDLKSNYEEAVAAAEEIDTDMVIVPVKNIQDAIGYLNELN</sequence>
<dbReference type="EC" id="3.4.21.53" evidence="1"/>
<dbReference type="Gene3D" id="2.30.42.10">
    <property type="match status" value="1"/>
</dbReference>
<feature type="active site" evidence="1">
    <location>
        <position position="234"/>
    </location>
</feature>
<dbReference type="NCBIfam" id="NF041438">
    <property type="entry name" value="SepM_fam_S16"/>
    <property type="match status" value="1"/>
</dbReference>
<dbReference type="PANTHER" id="PTHR10046">
    <property type="entry name" value="ATP DEPENDENT LON PROTEASE FAMILY MEMBER"/>
    <property type="match status" value="1"/>
</dbReference>